<dbReference type="Proteomes" id="UP000318509">
    <property type="component" value="Unassembled WGS sequence"/>
</dbReference>
<dbReference type="GO" id="GO:0016987">
    <property type="term" value="F:sigma factor activity"/>
    <property type="evidence" value="ECO:0007669"/>
    <property type="project" value="UniProtKB-KW"/>
</dbReference>
<dbReference type="InterPro" id="IPR013325">
    <property type="entry name" value="RNA_pol_sigma_r2"/>
</dbReference>
<organism evidence="8 9">
    <name type="scientific">Candidatus Segetimicrobium genomatis</name>
    <dbReference type="NCBI Taxonomy" id="2569760"/>
    <lineage>
        <taxon>Bacteria</taxon>
        <taxon>Bacillati</taxon>
        <taxon>Candidatus Sysuimicrobiota</taxon>
        <taxon>Candidatus Sysuimicrobiia</taxon>
        <taxon>Candidatus Sysuimicrobiales</taxon>
        <taxon>Candidatus Segetimicrobiaceae</taxon>
        <taxon>Candidatus Segetimicrobium</taxon>
    </lineage>
</organism>
<dbReference type="InterPro" id="IPR007630">
    <property type="entry name" value="RNA_pol_sigma70_r4"/>
</dbReference>
<dbReference type="NCBIfam" id="TIGR02937">
    <property type="entry name" value="sigma70-ECF"/>
    <property type="match status" value="1"/>
</dbReference>
<evidence type="ECO:0000259" key="6">
    <source>
        <dbReference type="Pfam" id="PF04542"/>
    </source>
</evidence>
<evidence type="ECO:0000256" key="1">
    <source>
        <dbReference type="ARBA" id="ARBA00023015"/>
    </source>
</evidence>
<dbReference type="AlphaFoldDB" id="A0A537JTR0"/>
<protein>
    <submittedName>
        <fullName evidence="8">Sigma-70 family RNA polymerase sigma factor</fullName>
    </submittedName>
</protein>
<keyword evidence="2" id="KW-0731">Sigma factor</keyword>
<evidence type="ECO:0000256" key="2">
    <source>
        <dbReference type="ARBA" id="ARBA00023082"/>
    </source>
</evidence>
<accession>A0A537JTR0</accession>
<dbReference type="SUPFAM" id="SSF88659">
    <property type="entry name" value="Sigma3 and sigma4 domains of RNA polymerase sigma factors"/>
    <property type="match status" value="2"/>
</dbReference>
<gene>
    <name evidence="8" type="ORF">E6H00_17135</name>
</gene>
<reference evidence="8 9" key="1">
    <citation type="journal article" date="2019" name="Nat. Microbiol.">
        <title>Mediterranean grassland soil C-N compound turnover is dependent on rainfall and depth, and is mediated by genomically divergent microorganisms.</title>
        <authorList>
            <person name="Diamond S."/>
            <person name="Andeer P.F."/>
            <person name="Li Z."/>
            <person name="Crits-Christoph A."/>
            <person name="Burstein D."/>
            <person name="Anantharaman K."/>
            <person name="Lane K.R."/>
            <person name="Thomas B.C."/>
            <person name="Pan C."/>
            <person name="Northen T.R."/>
            <person name="Banfield J.F."/>
        </authorList>
    </citation>
    <scope>NUCLEOTIDE SEQUENCE [LARGE SCALE GENOMIC DNA]</scope>
    <source>
        <strain evidence="8">NP_3</strain>
    </source>
</reference>
<dbReference type="GO" id="GO:0003677">
    <property type="term" value="F:DNA binding"/>
    <property type="evidence" value="ECO:0007669"/>
    <property type="project" value="UniProtKB-KW"/>
</dbReference>
<dbReference type="PANTHER" id="PTHR30385">
    <property type="entry name" value="SIGMA FACTOR F FLAGELLAR"/>
    <property type="match status" value="1"/>
</dbReference>
<dbReference type="CDD" id="cd06171">
    <property type="entry name" value="Sigma70_r4"/>
    <property type="match status" value="1"/>
</dbReference>
<evidence type="ECO:0000256" key="3">
    <source>
        <dbReference type="ARBA" id="ARBA00023125"/>
    </source>
</evidence>
<feature type="domain" description="RNA polymerase sigma-70 region 4" evidence="7">
    <location>
        <begin position="238"/>
        <end position="283"/>
    </location>
</feature>
<keyword evidence="4" id="KW-0804">Transcription</keyword>
<comment type="caution">
    <text evidence="8">The sequence shown here is derived from an EMBL/GenBank/DDBJ whole genome shotgun (WGS) entry which is preliminary data.</text>
</comment>
<dbReference type="Pfam" id="PF04539">
    <property type="entry name" value="Sigma70_r3"/>
    <property type="match status" value="1"/>
</dbReference>
<evidence type="ECO:0000259" key="5">
    <source>
        <dbReference type="Pfam" id="PF04539"/>
    </source>
</evidence>
<dbReference type="InterPro" id="IPR000943">
    <property type="entry name" value="RNA_pol_sigma70"/>
</dbReference>
<dbReference type="GO" id="GO:0006352">
    <property type="term" value="P:DNA-templated transcription initiation"/>
    <property type="evidence" value="ECO:0007669"/>
    <property type="project" value="InterPro"/>
</dbReference>
<name>A0A537JTR0_9BACT</name>
<dbReference type="EMBL" id="VBAK01000174">
    <property type="protein sequence ID" value="TMI86915.1"/>
    <property type="molecule type" value="Genomic_DNA"/>
</dbReference>
<dbReference type="Pfam" id="PF04545">
    <property type="entry name" value="Sigma70_r4"/>
    <property type="match status" value="1"/>
</dbReference>
<evidence type="ECO:0000259" key="7">
    <source>
        <dbReference type="Pfam" id="PF04545"/>
    </source>
</evidence>
<dbReference type="InterPro" id="IPR014284">
    <property type="entry name" value="RNA_pol_sigma-70_dom"/>
</dbReference>
<feature type="domain" description="RNA polymerase sigma-70 region 2" evidence="6">
    <location>
        <begin position="72"/>
        <end position="138"/>
    </location>
</feature>
<dbReference type="InterPro" id="IPR007624">
    <property type="entry name" value="RNA_pol_sigma70_r3"/>
</dbReference>
<evidence type="ECO:0000256" key="4">
    <source>
        <dbReference type="ARBA" id="ARBA00023163"/>
    </source>
</evidence>
<dbReference type="PANTHER" id="PTHR30385:SF4">
    <property type="entry name" value="RNA POLYMERASE SIGMA-E FACTOR"/>
    <property type="match status" value="1"/>
</dbReference>
<dbReference type="Gene3D" id="1.20.120.1810">
    <property type="match status" value="1"/>
</dbReference>
<keyword evidence="3" id="KW-0238">DNA-binding</keyword>
<sequence>MFRPLPRLIGATWSSLVEEGIMASTRSAVKEPQKEPQIDASQQLETELDRALLAKFRQYRRASSPQLREELVCHYLPLAKRIARRYVRVGVPLDDLAQIGTIGLMNAVGSFDPGRGVKFEAYAYHHIAGEIRHYLRDAVDQMRAPRWVRKLYGEVTETVAGLRQTIGRTPTLAEIAKRMNLTEAGVLEILRAHNQSRVHSMSDLVDHQEVRRDVIAHQRYISFQLPIEDRIILLKSVERLADLQRKVVYYLFYQDLTQSEVASRLGVSQRHVSRVLAAALKRLATLLKTGEGDDARDGTTEEVREP</sequence>
<dbReference type="Gene3D" id="1.20.140.160">
    <property type="match status" value="1"/>
</dbReference>
<dbReference type="PRINTS" id="PR00046">
    <property type="entry name" value="SIGMA70FCT"/>
</dbReference>
<dbReference type="SUPFAM" id="SSF88946">
    <property type="entry name" value="Sigma2 domain of RNA polymerase sigma factors"/>
    <property type="match status" value="1"/>
</dbReference>
<evidence type="ECO:0000313" key="9">
    <source>
        <dbReference type="Proteomes" id="UP000318509"/>
    </source>
</evidence>
<feature type="domain" description="RNA polymerase sigma-70 region 3" evidence="5">
    <location>
        <begin position="154"/>
        <end position="218"/>
    </location>
</feature>
<proteinExistence type="predicted"/>
<dbReference type="InterPro" id="IPR013324">
    <property type="entry name" value="RNA_pol_sigma_r3/r4-like"/>
</dbReference>
<keyword evidence="1" id="KW-0805">Transcription regulation</keyword>
<evidence type="ECO:0000313" key="8">
    <source>
        <dbReference type="EMBL" id="TMI86915.1"/>
    </source>
</evidence>
<dbReference type="InterPro" id="IPR007627">
    <property type="entry name" value="RNA_pol_sigma70_r2"/>
</dbReference>
<dbReference type="Pfam" id="PF04542">
    <property type="entry name" value="Sigma70_r2"/>
    <property type="match status" value="1"/>
</dbReference>